<dbReference type="InterPro" id="IPR000719">
    <property type="entry name" value="Prot_kinase_dom"/>
</dbReference>
<sequence length="326" mass="37610">MPIDEETLPYYDPEQFYPVHIGDLFKDRYQVAGKLGYGAYSTSWLCRDLRNDKYRVLKVSTSLRKFPTATDREFKIYKHLAKLDSAHPGQSLIRELYDSFDLQGLADLKTDNLMLSLEDGTMLADFAKEEVDQPSPRKKIDEIRTVYKSRHFRRPVGGKGYGLPILCDFGEARIGKNHESGPFVQPHIYRAPEVIFEMSWGSAVDIWNLGALIWDLFEGKHLFGDIFDNKDGHDPFKHLALMVALIGPPPTEFVQRSETTEQCFDYSGAWIAHQDAAIPLVSLESLEVRLSGSEKELFMRFMRSMLKWLPEERRTARQLLEDPWLL</sequence>
<keyword evidence="8" id="KW-1185">Reference proteome</keyword>
<evidence type="ECO:0000313" key="7">
    <source>
        <dbReference type="EMBL" id="KAJ5105236.1"/>
    </source>
</evidence>
<protein>
    <recommendedName>
        <fullName evidence="6">Protein kinase domain-containing protein</fullName>
    </recommendedName>
</protein>
<dbReference type="InterPro" id="IPR011009">
    <property type="entry name" value="Kinase-like_dom_sf"/>
</dbReference>
<evidence type="ECO:0000256" key="5">
    <source>
        <dbReference type="ARBA" id="ARBA00022840"/>
    </source>
</evidence>
<evidence type="ECO:0000256" key="3">
    <source>
        <dbReference type="ARBA" id="ARBA00022741"/>
    </source>
</evidence>
<dbReference type="GO" id="GO:0005634">
    <property type="term" value="C:nucleus"/>
    <property type="evidence" value="ECO:0007669"/>
    <property type="project" value="TreeGrafter"/>
</dbReference>
<dbReference type="GO" id="GO:0004674">
    <property type="term" value="F:protein serine/threonine kinase activity"/>
    <property type="evidence" value="ECO:0007669"/>
    <property type="project" value="UniProtKB-KW"/>
</dbReference>
<keyword evidence="3" id="KW-0547">Nucleotide-binding</keyword>
<dbReference type="AlphaFoldDB" id="A0A9W9FRR5"/>
<dbReference type="PANTHER" id="PTHR45646:SF11">
    <property type="entry name" value="SERINE_THREONINE-PROTEIN KINASE DOA"/>
    <property type="match status" value="1"/>
</dbReference>
<feature type="domain" description="Protein kinase" evidence="6">
    <location>
        <begin position="29"/>
        <end position="325"/>
    </location>
</feature>
<dbReference type="OrthoDB" id="5979581at2759"/>
<evidence type="ECO:0000256" key="4">
    <source>
        <dbReference type="ARBA" id="ARBA00022777"/>
    </source>
</evidence>
<dbReference type="GeneID" id="81392333"/>
<evidence type="ECO:0000313" key="8">
    <source>
        <dbReference type="Proteomes" id="UP001141434"/>
    </source>
</evidence>
<organism evidence="7 8">
    <name type="scientific">Penicillium alfredii</name>
    <dbReference type="NCBI Taxonomy" id="1506179"/>
    <lineage>
        <taxon>Eukaryota</taxon>
        <taxon>Fungi</taxon>
        <taxon>Dikarya</taxon>
        <taxon>Ascomycota</taxon>
        <taxon>Pezizomycotina</taxon>
        <taxon>Eurotiomycetes</taxon>
        <taxon>Eurotiomycetidae</taxon>
        <taxon>Eurotiales</taxon>
        <taxon>Aspergillaceae</taxon>
        <taxon>Penicillium</taxon>
    </lineage>
</organism>
<dbReference type="SMART" id="SM00220">
    <property type="entry name" value="S_TKc"/>
    <property type="match status" value="1"/>
</dbReference>
<gene>
    <name evidence="7" type="ORF">NUU61_002583</name>
</gene>
<dbReference type="GO" id="GO:0005524">
    <property type="term" value="F:ATP binding"/>
    <property type="evidence" value="ECO:0007669"/>
    <property type="project" value="UniProtKB-KW"/>
</dbReference>
<proteinExistence type="predicted"/>
<dbReference type="GO" id="GO:0043484">
    <property type="term" value="P:regulation of RNA splicing"/>
    <property type="evidence" value="ECO:0007669"/>
    <property type="project" value="TreeGrafter"/>
</dbReference>
<dbReference type="PANTHER" id="PTHR45646">
    <property type="entry name" value="SERINE/THREONINE-PROTEIN KINASE DOA-RELATED"/>
    <property type="match status" value="1"/>
</dbReference>
<evidence type="ECO:0000256" key="2">
    <source>
        <dbReference type="ARBA" id="ARBA00022679"/>
    </source>
</evidence>
<keyword evidence="4" id="KW-0418">Kinase</keyword>
<dbReference type="EMBL" id="JAPMSZ010000004">
    <property type="protein sequence ID" value="KAJ5105236.1"/>
    <property type="molecule type" value="Genomic_DNA"/>
</dbReference>
<keyword evidence="5" id="KW-0067">ATP-binding</keyword>
<dbReference type="Pfam" id="PF00069">
    <property type="entry name" value="Pkinase"/>
    <property type="match status" value="1"/>
</dbReference>
<dbReference type="Proteomes" id="UP001141434">
    <property type="component" value="Unassembled WGS sequence"/>
</dbReference>
<evidence type="ECO:0000259" key="6">
    <source>
        <dbReference type="PROSITE" id="PS50011"/>
    </source>
</evidence>
<dbReference type="RefSeq" id="XP_056514232.1">
    <property type="nucleotide sequence ID" value="XM_056653165.1"/>
</dbReference>
<evidence type="ECO:0000256" key="1">
    <source>
        <dbReference type="ARBA" id="ARBA00022527"/>
    </source>
</evidence>
<reference evidence="7" key="1">
    <citation type="submission" date="2022-11" db="EMBL/GenBank/DDBJ databases">
        <authorList>
            <person name="Petersen C."/>
        </authorList>
    </citation>
    <scope>NUCLEOTIDE SEQUENCE</scope>
    <source>
        <strain evidence="7">IBT 34128</strain>
    </source>
</reference>
<comment type="caution">
    <text evidence="7">The sequence shown here is derived from an EMBL/GenBank/DDBJ whole genome shotgun (WGS) entry which is preliminary data.</text>
</comment>
<keyword evidence="2" id="KW-0808">Transferase</keyword>
<dbReference type="InterPro" id="IPR051175">
    <property type="entry name" value="CLK_kinases"/>
</dbReference>
<dbReference type="Gene3D" id="1.10.510.10">
    <property type="entry name" value="Transferase(Phosphotransferase) domain 1"/>
    <property type="match status" value="2"/>
</dbReference>
<dbReference type="PROSITE" id="PS50011">
    <property type="entry name" value="PROTEIN_KINASE_DOM"/>
    <property type="match status" value="1"/>
</dbReference>
<name>A0A9W9FRR5_9EURO</name>
<reference evidence="7" key="2">
    <citation type="journal article" date="2023" name="IMA Fungus">
        <title>Comparative genomic study of the Penicillium genus elucidates a diverse pangenome and 15 lateral gene transfer events.</title>
        <authorList>
            <person name="Petersen C."/>
            <person name="Sorensen T."/>
            <person name="Nielsen M.R."/>
            <person name="Sondergaard T.E."/>
            <person name="Sorensen J.L."/>
            <person name="Fitzpatrick D.A."/>
            <person name="Frisvad J.C."/>
            <person name="Nielsen K.L."/>
        </authorList>
    </citation>
    <scope>NUCLEOTIDE SEQUENCE</scope>
    <source>
        <strain evidence="7">IBT 34128</strain>
    </source>
</reference>
<accession>A0A9W9FRR5</accession>
<dbReference type="Gene3D" id="3.30.200.20">
    <property type="entry name" value="Phosphorylase Kinase, domain 1"/>
    <property type="match status" value="1"/>
</dbReference>
<keyword evidence="1" id="KW-0723">Serine/threonine-protein kinase</keyword>
<dbReference type="SUPFAM" id="SSF56112">
    <property type="entry name" value="Protein kinase-like (PK-like)"/>
    <property type="match status" value="1"/>
</dbReference>